<accession>A0AAN5T2J8</accession>
<evidence type="ECO:0008006" key="4">
    <source>
        <dbReference type="Google" id="ProtNLM"/>
    </source>
</evidence>
<name>A0AAN5T2J8_LEGPN</name>
<organism evidence="2 3">
    <name type="scientific">Legionella pneumophila</name>
    <dbReference type="NCBI Taxonomy" id="446"/>
    <lineage>
        <taxon>Bacteria</taxon>
        <taxon>Pseudomonadati</taxon>
        <taxon>Pseudomonadota</taxon>
        <taxon>Gammaproteobacteria</taxon>
        <taxon>Legionellales</taxon>
        <taxon>Legionellaceae</taxon>
        <taxon>Legionella</taxon>
    </lineage>
</organism>
<gene>
    <name evidence="1" type="ORF">JBJ86_03435</name>
    <name evidence="2" type="ORF">JBJ86_17915</name>
</gene>
<feature type="non-terminal residue" evidence="2">
    <location>
        <position position="1"/>
    </location>
</feature>
<evidence type="ECO:0000313" key="1">
    <source>
        <dbReference type="EMBL" id="HAU1879308.1"/>
    </source>
</evidence>
<reference evidence="2" key="1">
    <citation type="journal article" date="2018" name="Genome Biol.">
        <title>SKESA: strategic k-mer extension for scrupulous assemblies.</title>
        <authorList>
            <person name="Souvorov A."/>
            <person name="Agarwala R."/>
            <person name="Lipman D.J."/>
        </authorList>
    </citation>
    <scope>NUCLEOTIDE SEQUENCE</scope>
    <source>
        <strain evidence="2">AZ00058701</strain>
    </source>
</reference>
<dbReference type="Proteomes" id="UP000866496">
    <property type="component" value="Unassembled WGS sequence"/>
</dbReference>
<comment type="caution">
    <text evidence="2">The sequence shown here is derived from an EMBL/GenBank/DDBJ whole genome shotgun (WGS) entry which is preliminary data.</text>
</comment>
<dbReference type="EMBL" id="DACWHX010000337">
    <property type="protein sequence ID" value="HAU1882114.1"/>
    <property type="molecule type" value="Genomic_DNA"/>
</dbReference>
<dbReference type="InterPro" id="IPR007825">
    <property type="entry name" value="Major_OMP_Legionella"/>
</dbReference>
<evidence type="ECO:0000313" key="2">
    <source>
        <dbReference type="EMBL" id="HAU1882114.1"/>
    </source>
</evidence>
<dbReference type="AlphaFoldDB" id="A0AAN5T2J8"/>
<protein>
    <recommendedName>
        <fullName evidence="4">Major outer membrane protein</fullName>
    </recommendedName>
</protein>
<dbReference type="EMBL" id="DACWHX010000004">
    <property type="protein sequence ID" value="HAU1879308.1"/>
    <property type="molecule type" value="Genomic_DNA"/>
</dbReference>
<dbReference type="RefSeq" id="WP_268864444.1">
    <property type="nucleotide sequence ID" value="NZ_FJEJ01000025.1"/>
</dbReference>
<reference evidence="2" key="2">
    <citation type="submission" date="2019-10" db="EMBL/GenBank/DDBJ databases">
        <authorList>
            <consortium name="NCBI Pathogen Detection Project"/>
        </authorList>
    </citation>
    <scope>NUCLEOTIDE SEQUENCE</scope>
    <source>
        <strain evidence="2">AZ00058701</strain>
    </source>
</reference>
<evidence type="ECO:0000313" key="3">
    <source>
        <dbReference type="Proteomes" id="UP000866496"/>
    </source>
</evidence>
<dbReference type="Pfam" id="PF05150">
    <property type="entry name" value="Legionella_OMP"/>
    <property type="match status" value="1"/>
</dbReference>
<proteinExistence type="predicted"/>
<sequence length="65" mass="7180">IVPELEAKLGADYTYAMAQGDLTLDVGYMWFNYFNAMHNTGVFNGFETDFAASGPYIGLKYVGNV</sequence>